<comment type="caution">
    <text evidence="1">The sequence shown here is derived from an EMBL/GenBank/DDBJ whole genome shotgun (WGS) entry which is preliminary data.</text>
</comment>
<evidence type="ECO:0000313" key="1">
    <source>
        <dbReference type="EMBL" id="TKK66660.1"/>
    </source>
</evidence>
<gene>
    <name evidence="1" type="ORF">FC093_16625</name>
</gene>
<evidence type="ECO:0000313" key="2">
    <source>
        <dbReference type="Proteomes" id="UP000305848"/>
    </source>
</evidence>
<dbReference type="RefSeq" id="WP_137262933.1">
    <property type="nucleotide sequence ID" value="NZ_SZQL01000014.1"/>
</dbReference>
<name>A0A4U3KW75_9BACT</name>
<proteinExistence type="predicted"/>
<dbReference type="EMBL" id="SZQL01000014">
    <property type="protein sequence ID" value="TKK66660.1"/>
    <property type="molecule type" value="Genomic_DNA"/>
</dbReference>
<dbReference type="AlphaFoldDB" id="A0A4U3KW75"/>
<dbReference type="Proteomes" id="UP000305848">
    <property type="component" value="Unassembled WGS sequence"/>
</dbReference>
<sequence>MRIIKEHLLAGDYVWGNDSNNLLSDGPTRKRFDRFSGNCMLHIINLFDCCIDKLTIAQAQKIECLIQKELPLEAKSEISVLQWLRGKHLQIFNLEAV</sequence>
<reference evidence="1 2" key="1">
    <citation type="submission" date="2019-05" db="EMBL/GenBank/DDBJ databases">
        <title>Panacibacter sp. strain 17mud1-8 Genome sequencing and assembly.</title>
        <authorList>
            <person name="Chhetri G."/>
        </authorList>
    </citation>
    <scope>NUCLEOTIDE SEQUENCE [LARGE SCALE GENOMIC DNA]</scope>
    <source>
        <strain evidence="1 2">17mud1-8</strain>
    </source>
</reference>
<accession>A0A4U3KW75</accession>
<dbReference type="OrthoDB" id="673636at2"/>
<keyword evidence="2" id="KW-1185">Reference proteome</keyword>
<organism evidence="1 2">
    <name type="scientific">Ilyomonas limi</name>
    <dbReference type="NCBI Taxonomy" id="2575867"/>
    <lineage>
        <taxon>Bacteria</taxon>
        <taxon>Pseudomonadati</taxon>
        <taxon>Bacteroidota</taxon>
        <taxon>Chitinophagia</taxon>
        <taxon>Chitinophagales</taxon>
        <taxon>Chitinophagaceae</taxon>
        <taxon>Ilyomonas</taxon>
    </lineage>
</organism>
<protein>
    <submittedName>
        <fullName evidence="1">Uncharacterized protein</fullName>
    </submittedName>
</protein>